<evidence type="ECO:0000256" key="12">
    <source>
        <dbReference type="ARBA" id="ARBA00023012"/>
    </source>
</evidence>
<evidence type="ECO:0000256" key="13">
    <source>
        <dbReference type="ARBA" id="ARBA00023136"/>
    </source>
</evidence>
<sequence length="603" mass="69410">MDIKLKNISRKKSTKTAVFILTVILIVLTVVQFQFVSYNDIIPESLIIREYSQSEYFLTQEVRNAWYEINSVMENRGEVPKSAHYYYFISDGEKTYSNVEGKDKNFFKQFDKAFYSYEMGTWTIGENTNPGGITKFYVSDGYTIYISYPDEFINEKQQEWEESRNILVPFAVRVGVLAVLILTSIIFLMVQTGKNQLDDEIHLTKIDSIFSDVLFSFFIPLAAFWIIGISNLYYSGMSHVRQMYSAVWIGIITAFISVMCGIILLSLTRKAKSGRLFKHTVVYLVFYKIYDFFKSLYDGRMFERYPLTKSLFYRQLVFITSSAFLVFLTFLFFLLYVPLFLIPPVVEIVIIYWYIKGNNKTFEDINKGFNESLGEQMKAERMKIALVTNVSHDLKTPLTSIISYVDLLSKEEDLSETVRDYVNVLSEKSNRLKNIVSDLFDLAKSTSGDIPLDMESLDIKKLIEQTLGDMEDEIEKSNLQIKTKLPENSLNIYSDGKKLYRVFQNVIDNALKYALPGTRVYVELEEIDGKAVAKIKNTAGYEMEFTAEEILQRFSRGDKSRTTEGSGLGLSIAESFTNVCGGKFKVEIDGDLFKVQISFNLDK</sequence>
<keyword evidence="13 14" id="KW-0472">Membrane</keyword>
<evidence type="ECO:0000256" key="7">
    <source>
        <dbReference type="ARBA" id="ARBA00022692"/>
    </source>
</evidence>
<keyword evidence="10" id="KW-0067">ATP-binding</keyword>
<proteinExistence type="predicted"/>
<dbReference type="AlphaFoldDB" id="A0A562JHC7"/>
<dbReference type="InterPro" id="IPR036890">
    <property type="entry name" value="HATPase_C_sf"/>
</dbReference>
<dbReference type="Pfam" id="PF00512">
    <property type="entry name" value="HisKA"/>
    <property type="match status" value="1"/>
</dbReference>
<dbReference type="PANTHER" id="PTHR45528:SF1">
    <property type="entry name" value="SENSOR HISTIDINE KINASE CPXA"/>
    <property type="match status" value="1"/>
</dbReference>
<dbReference type="EMBL" id="VLKH01000002">
    <property type="protein sequence ID" value="TWH82672.1"/>
    <property type="molecule type" value="Genomic_DNA"/>
</dbReference>
<gene>
    <name evidence="16" type="ORF">LY60_00977</name>
</gene>
<dbReference type="OrthoDB" id="9792991at2"/>
<dbReference type="FunFam" id="1.10.287.130:FF:000001">
    <property type="entry name" value="Two-component sensor histidine kinase"/>
    <property type="match status" value="1"/>
</dbReference>
<evidence type="ECO:0000313" key="17">
    <source>
        <dbReference type="Proteomes" id="UP000315343"/>
    </source>
</evidence>
<evidence type="ECO:0000256" key="2">
    <source>
        <dbReference type="ARBA" id="ARBA00004651"/>
    </source>
</evidence>
<keyword evidence="9 16" id="KW-0418">Kinase</keyword>
<dbReference type="Proteomes" id="UP000315343">
    <property type="component" value="Unassembled WGS sequence"/>
</dbReference>
<evidence type="ECO:0000256" key="10">
    <source>
        <dbReference type="ARBA" id="ARBA00022840"/>
    </source>
</evidence>
<evidence type="ECO:0000256" key="14">
    <source>
        <dbReference type="SAM" id="Phobius"/>
    </source>
</evidence>
<dbReference type="Pfam" id="PF02518">
    <property type="entry name" value="HATPase_c"/>
    <property type="match status" value="1"/>
</dbReference>
<dbReference type="SUPFAM" id="SSF47384">
    <property type="entry name" value="Homodimeric domain of signal transducing histidine kinase"/>
    <property type="match status" value="1"/>
</dbReference>
<dbReference type="GO" id="GO:0000155">
    <property type="term" value="F:phosphorelay sensor kinase activity"/>
    <property type="evidence" value="ECO:0007669"/>
    <property type="project" value="InterPro"/>
</dbReference>
<name>A0A562JHC7_9FIRM</name>
<dbReference type="RefSeq" id="WP_145080672.1">
    <property type="nucleotide sequence ID" value="NZ_JBCFAR010000001.1"/>
</dbReference>
<feature type="domain" description="Histidine kinase" evidence="15">
    <location>
        <begin position="389"/>
        <end position="603"/>
    </location>
</feature>
<dbReference type="InterPro" id="IPR003661">
    <property type="entry name" value="HisK_dim/P_dom"/>
</dbReference>
<keyword evidence="12" id="KW-0902">Two-component regulatory system</keyword>
<dbReference type="GO" id="GO:0005886">
    <property type="term" value="C:plasma membrane"/>
    <property type="evidence" value="ECO:0007669"/>
    <property type="project" value="UniProtKB-SubCell"/>
</dbReference>
<evidence type="ECO:0000256" key="6">
    <source>
        <dbReference type="ARBA" id="ARBA00022679"/>
    </source>
</evidence>
<feature type="transmembrane region" description="Helical" evidence="14">
    <location>
        <begin position="311"/>
        <end position="333"/>
    </location>
</feature>
<comment type="subcellular location">
    <subcellularLocation>
        <location evidence="2">Cell membrane</location>
        <topology evidence="2">Multi-pass membrane protein</topology>
    </subcellularLocation>
</comment>
<evidence type="ECO:0000256" key="3">
    <source>
        <dbReference type="ARBA" id="ARBA00012438"/>
    </source>
</evidence>
<dbReference type="InterPro" id="IPR036097">
    <property type="entry name" value="HisK_dim/P_sf"/>
</dbReference>
<dbReference type="SUPFAM" id="SSF55874">
    <property type="entry name" value="ATPase domain of HSP90 chaperone/DNA topoisomerase II/histidine kinase"/>
    <property type="match status" value="1"/>
</dbReference>
<keyword evidence="11 14" id="KW-1133">Transmembrane helix</keyword>
<comment type="caution">
    <text evidence="16">The sequence shown here is derived from an EMBL/GenBank/DDBJ whole genome shotgun (WGS) entry which is preliminary data.</text>
</comment>
<dbReference type="SMART" id="SM00388">
    <property type="entry name" value="HisKA"/>
    <property type="match status" value="1"/>
</dbReference>
<accession>A0A562JHC7</accession>
<dbReference type="GO" id="GO:0005524">
    <property type="term" value="F:ATP binding"/>
    <property type="evidence" value="ECO:0007669"/>
    <property type="project" value="UniProtKB-KW"/>
</dbReference>
<dbReference type="Gene3D" id="1.10.287.130">
    <property type="match status" value="1"/>
</dbReference>
<evidence type="ECO:0000256" key="4">
    <source>
        <dbReference type="ARBA" id="ARBA00022475"/>
    </source>
</evidence>
<feature type="transmembrane region" description="Helical" evidence="14">
    <location>
        <begin position="246"/>
        <end position="268"/>
    </location>
</feature>
<evidence type="ECO:0000256" key="8">
    <source>
        <dbReference type="ARBA" id="ARBA00022741"/>
    </source>
</evidence>
<evidence type="ECO:0000256" key="5">
    <source>
        <dbReference type="ARBA" id="ARBA00022553"/>
    </source>
</evidence>
<protein>
    <recommendedName>
        <fullName evidence="3">histidine kinase</fullName>
        <ecNumber evidence="3">2.7.13.3</ecNumber>
    </recommendedName>
</protein>
<keyword evidence="4" id="KW-1003">Cell membrane</keyword>
<evidence type="ECO:0000313" key="16">
    <source>
        <dbReference type="EMBL" id="TWH82672.1"/>
    </source>
</evidence>
<dbReference type="InterPro" id="IPR003594">
    <property type="entry name" value="HATPase_dom"/>
</dbReference>
<evidence type="ECO:0000256" key="9">
    <source>
        <dbReference type="ARBA" id="ARBA00022777"/>
    </source>
</evidence>
<keyword evidence="6" id="KW-0808">Transferase</keyword>
<feature type="transmembrane region" description="Helical" evidence="14">
    <location>
        <begin position="166"/>
        <end position="188"/>
    </location>
</feature>
<keyword evidence="8" id="KW-0547">Nucleotide-binding</keyword>
<dbReference type="Gene3D" id="3.30.565.10">
    <property type="entry name" value="Histidine kinase-like ATPase, C-terminal domain"/>
    <property type="match status" value="1"/>
</dbReference>
<dbReference type="CDD" id="cd00082">
    <property type="entry name" value="HisKA"/>
    <property type="match status" value="1"/>
</dbReference>
<evidence type="ECO:0000259" key="15">
    <source>
        <dbReference type="PROSITE" id="PS50109"/>
    </source>
</evidence>
<keyword evidence="7 14" id="KW-0812">Transmembrane</keyword>
<feature type="transmembrane region" description="Helical" evidence="14">
    <location>
        <begin position="209"/>
        <end position="234"/>
    </location>
</feature>
<dbReference type="PROSITE" id="PS50109">
    <property type="entry name" value="HIS_KIN"/>
    <property type="match status" value="1"/>
</dbReference>
<feature type="transmembrane region" description="Helical" evidence="14">
    <location>
        <begin position="339"/>
        <end position="355"/>
    </location>
</feature>
<evidence type="ECO:0000256" key="1">
    <source>
        <dbReference type="ARBA" id="ARBA00000085"/>
    </source>
</evidence>
<dbReference type="SMART" id="SM00387">
    <property type="entry name" value="HATPase_c"/>
    <property type="match status" value="1"/>
</dbReference>
<dbReference type="EC" id="2.7.13.3" evidence="3"/>
<reference evidence="16 17" key="1">
    <citation type="submission" date="2019-07" db="EMBL/GenBank/DDBJ databases">
        <title>Genomic Encyclopedia of Type Strains, Phase I: the one thousand microbial genomes (KMG-I) project.</title>
        <authorList>
            <person name="Kyrpides N."/>
        </authorList>
    </citation>
    <scope>NUCLEOTIDE SEQUENCE [LARGE SCALE GENOMIC DNA]</scope>
    <source>
        <strain evidence="16 17">DSM 13558</strain>
    </source>
</reference>
<dbReference type="InterPro" id="IPR005467">
    <property type="entry name" value="His_kinase_dom"/>
</dbReference>
<keyword evidence="5" id="KW-0597">Phosphoprotein</keyword>
<comment type="catalytic activity">
    <reaction evidence="1">
        <text>ATP + protein L-histidine = ADP + protein N-phospho-L-histidine.</text>
        <dbReference type="EC" id="2.7.13.3"/>
    </reaction>
</comment>
<organism evidence="16 17">
    <name type="scientific">Sedimentibacter saalensis</name>
    <dbReference type="NCBI Taxonomy" id="130788"/>
    <lineage>
        <taxon>Bacteria</taxon>
        <taxon>Bacillati</taxon>
        <taxon>Bacillota</taxon>
        <taxon>Tissierellia</taxon>
        <taxon>Sedimentibacter</taxon>
    </lineage>
</organism>
<evidence type="ECO:0000256" key="11">
    <source>
        <dbReference type="ARBA" id="ARBA00022989"/>
    </source>
</evidence>
<keyword evidence="17" id="KW-1185">Reference proteome</keyword>
<dbReference type="InterPro" id="IPR050398">
    <property type="entry name" value="HssS/ArlS-like"/>
</dbReference>
<dbReference type="PANTHER" id="PTHR45528">
    <property type="entry name" value="SENSOR HISTIDINE KINASE CPXA"/>
    <property type="match status" value="1"/>
</dbReference>